<protein>
    <submittedName>
        <fullName evidence="1">Phosphohydrolase</fullName>
    </submittedName>
</protein>
<dbReference type="AlphaFoldDB" id="A0A2G9YI62"/>
<sequence length="85" mass="9910">MVLKCPGQDRLVIKAENIRCQQCGYEAEIFSDEIKVKCPKCKNLICKERLPSCVDWCKFSRGCIGEEKWKRLKEDDIIIETGRQD</sequence>
<accession>A0A2G9YI62</accession>
<keyword evidence="1" id="KW-0378">Hydrolase</keyword>
<proteinExistence type="predicted"/>
<comment type="caution">
    <text evidence="1">The sequence shown here is derived from an EMBL/GenBank/DDBJ whole genome shotgun (WGS) entry which is preliminary data.</text>
</comment>
<dbReference type="EMBL" id="PCRK01000143">
    <property type="protein sequence ID" value="PIP18930.1"/>
    <property type="molecule type" value="Genomic_DNA"/>
</dbReference>
<name>A0A2G9YI62_9BACT</name>
<reference evidence="1 2" key="1">
    <citation type="submission" date="2017-09" db="EMBL/GenBank/DDBJ databases">
        <title>Depth-based differentiation of microbial function through sediment-hosted aquifers and enrichment of novel symbionts in the deep terrestrial subsurface.</title>
        <authorList>
            <person name="Probst A.J."/>
            <person name="Ladd B."/>
            <person name="Jarett J.K."/>
            <person name="Geller-Mcgrath D.E."/>
            <person name="Sieber C.M."/>
            <person name="Emerson J.B."/>
            <person name="Anantharaman K."/>
            <person name="Thomas B.C."/>
            <person name="Malmstrom R."/>
            <person name="Stieglmeier M."/>
            <person name="Klingl A."/>
            <person name="Woyke T."/>
            <person name="Ryan C.M."/>
            <person name="Banfield J.F."/>
        </authorList>
    </citation>
    <scope>NUCLEOTIDE SEQUENCE [LARGE SCALE GENOMIC DNA]</scope>
    <source>
        <strain evidence="1">CG23_combo_of_CG06-09_8_20_14_all_41_10</strain>
    </source>
</reference>
<dbReference type="GO" id="GO:0016787">
    <property type="term" value="F:hydrolase activity"/>
    <property type="evidence" value="ECO:0007669"/>
    <property type="project" value="UniProtKB-KW"/>
</dbReference>
<evidence type="ECO:0000313" key="2">
    <source>
        <dbReference type="Proteomes" id="UP000231292"/>
    </source>
</evidence>
<dbReference type="Proteomes" id="UP000231292">
    <property type="component" value="Unassembled WGS sequence"/>
</dbReference>
<organism evidence="1 2">
    <name type="scientific">Candidatus Sherwoodlollariibacterium unditelluris</name>
    <dbReference type="NCBI Taxonomy" id="1974757"/>
    <lineage>
        <taxon>Bacteria</taxon>
        <taxon>Pseudomonadati</taxon>
        <taxon>Candidatus Omnitrophota</taxon>
        <taxon>Candidatus Sherwoodlollariibacterium</taxon>
    </lineage>
</organism>
<gene>
    <name evidence="1" type="ORF">COX41_05610</name>
</gene>
<evidence type="ECO:0000313" key="1">
    <source>
        <dbReference type="EMBL" id="PIP18930.1"/>
    </source>
</evidence>